<organism evidence="3 4">
    <name type="scientific">Variovorax paradoxus</name>
    <dbReference type="NCBI Taxonomy" id="34073"/>
    <lineage>
        <taxon>Bacteria</taxon>
        <taxon>Pseudomonadati</taxon>
        <taxon>Pseudomonadota</taxon>
        <taxon>Betaproteobacteria</taxon>
        <taxon>Burkholderiales</taxon>
        <taxon>Comamonadaceae</taxon>
        <taxon>Variovorax</taxon>
    </lineage>
</organism>
<accession>A0A0H2M288</accession>
<keyword evidence="1" id="KW-0472">Membrane</keyword>
<evidence type="ECO:0000313" key="3">
    <source>
        <dbReference type="EMBL" id="KLN54857.1"/>
    </source>
</evidence>
<comment type="caution">
    <text evidence="3">The sequence shown here is derived from an EMBL/GenBank/DDBJ whole genome shotgun (WGS) entry which is preliminary data.</text>
</comment>
<dbReference type="AlphaFoldDB" id="A0A0H2M288"/>
<dbReference type="EMBL" id="JZWI01000021">
    <property type="protein sequence ID" value="KLN54857.1"/>
    <property type="molecule type" value="Genomic_DNA"/>
</dbReference>
<dbReference type="Proteomes" id="UP000035170">
    <property type="component" value="Unassembled WGS sequence"/>
</dbReference>
<keyword evidence="4" id="KW-1185">Reference proteome</keyword>
<dbReference type="Pfam" id="PF07811">
    <property type="entry name" value="TadE"/>
    <property type="match status" value="1"/>
</dbReference>
<name>A0A0H2M288_VARPD</name>
<evidence type="ECO:0000259" key="2">
    <source>
        <dbReference type="Pfam" id="PF07811"/>
    </source>
</evidence>
<evidence type="ECO:0000256" key="1">
    <source>
        <dbReference type="SAM" id="Phobius"/>
    </source>
</evidence>
<keyword evidence="1" id="KW-1133">Transmembrane helix</keyword>
<dbReference type="PATRIC" id="fig|34073.19.peg.4263"/>
<gene>
    <name evidence="3" type="ORF">VPARA_41620</name>
</gene>
<dbReference type="InterPro" id="IPR012495">
    <property type="entry name" value="TadE-like_dom"/>
</dbReference>
<feature type="domain" description="TadE-like" evidence="2">
    <location>
        <begin position="18"/>
        <end position="60"/>
    </location>
</feature>
<reference evidence="3 4" key="1">
    <citation type="submission" date="2015-03" db="EMBL/GenBank/DDBJ databases">
        <title>Genome sequence of Variovorax paradoxus TBEA6.</title>
        <authorList>
            <person name="Poehlein A."/>
            <person name="Schuldes J."/>
            <person name="Wuebbeler J.H."/>
            <person name="Hiessl S."/>
            <person name="Steinbuechel A."/>
            <person name="Daniel R."/>
        </authorList>
    </citation>
    <scope>NUCLEOTIDE SEQUENCE [LARGE SCALE GENOMIC DNA]</scope>
    <source>
        <strain evidence="3 4">TBEA6</strain>
    </source>
</reference>
<proteinExistence type="predicted"/>
<sequence>MTKMETRSHAKPGRAQRGVYAIEFAFVFLIIFALLYAVICYGFLLTMRMSLQNAAEDGARAGLRYQSNLNDRKKEAKTVAEQRTDWLPAGLKATRNVDPAVCMAGEDDCSQVAPPCGPAWSNRCQMVVTVAVSGIEALFPAFPSFAVPDRIVGKASMLLDGRSL</sequence>
<evidence type="ECO:0000313" key="4">
    <source>
        <dbReference type="Proteomes" id="UP000035170"/>
    </source>
</evidence>
<keyword evidence="1" id="KW-0812">Transmembrane</keyword>
<protein>
    <submittedName>
        <fullName evidence="3">TadE-like protein</fullName>
    </submittedName>
</protein>
<feature type="transmembrane region" description="Helical" evidence="1">
    <location>
        <begin position="20"/>
        <end position="44"/>
    </location>
</feature>